<proteinExistence type="inferred from homology"/>
<dbReference type="InterPro" id="IPR001482">
    <property type="entry name" value="T2SS/T4SS_dom"/>
</dbReference>
<dbReference type="GO" id="GO:0016887">
    <property type="term" value="F:ATP hydrolysis activity"/>
    <property type="evidence" value="ECO:0007669"/>
    <property type="project" value="InterPro"/>
</dbReference>
<dbReference type="SUPFAM" id="SSF49879">
    <property type="entry name" value="SMAD/FHA domain"/>
    <property type="match status" value="1"/>
</dbReference>
<evidence type="ECO:0000313" key="3">
    <source>
        <dbReference type="EMBL" id="ATC86464.1"/>
    </source>
</evidence>
<organism evidence="3 4">
    <name type="scientific">Pseudoalteromonas arctica A 37-1-2</name>
    <dbReference type="NCBI Taxonomy" id="1117313"/>
    <lineage>
        <taxon>Bacteria</taxon>
        <taxon>Pseudomonadati</taxon>
        <taxon>Pseudomonadota</taxon>
        <taxon>Gammaproteobacteria</taxon>
        <taxon>Alteromonadales</taxon>
        <taxon>Pseudoalteromonadaceae</taxon>
        <taxon>Pseudoalteromonas</taxon>
    </lineage>
</organism>
<dbReference type="Pfam" id="PF00437">
    <property type="entry name" value="T2SSE"/>
    <property type="match status" value="1"/>
</dbReference>
<dbReference type="Proteomes" id="UP000016505">
    <property type="component" value="Chromosome I"/>
</dbReference>
<dbReference type="InterPro" id="IPR000253">
    <property type="entry name" value="FHA_dom"/>
</dbReference>
<dbReference type="InterPro" id="IPR050921">
    <property type="entry name" value="T4SS_GSP_E_ATPase"/>
</dbReference>
<dbReference type="EMBL" id="CP011025">
    <property type="protein sequence ID" value="ATC86464.1"/>
    <property type="molecule type" value="Genomic_DNA"/>
</dbReference>
<dbReference type="SUPFAM" id="SSF52540">
    <property type="entry name" value="P-loop containing nucleoside triphosphate hydrolases"/>
    <property type="match status" value="1"/>
</dbReference>
<dbReference type="Gene3D" id="3.30.450.380">
    <property type="match status" value="1"/>
</dbReference>
<dbReference type="InterPro" id="IPR008984">
    <property type="entry name" value="SMAD_FHA_dom_sf"/>
</dbReference>
<gene>
    <name evidence="3" type="primary">cpaF</name>
    <name evidence="3" type="ORF">PARC_a1911</name>
</gene>
<name>A0A290S2Q8_9GAMM</name>
<feature type="domain" description="FHA" evidence="2">
    <location>
        <begin position="12"/>
        <end position="73"/>
    </location>
</feature>
<dbReference type="AlphaFoldDB" id="A0A290S2Q8"/>
<dbReference type="InterPro" id="IPR027417">
    <property type="entry name" value="P-loop_NTPase"/>
</dbReference>
<protein>
    <submittedName>
        <fullName evidence="3">Pilus assembly protein CpaF</fullName>
    </submittedName>
</protein>
<dbReference type="CDD" id="cd01130">
    <property type="entry name" value="VirB11-like_ATPase"/>
    <property type="match status" value="1"/>
</dbReference>
<sequence>MFDVIVTTAKGTSVGRIKCNEKTCTIGKDKQHIVSLHGFKVSKEHAKLYLNDDGIYLEDRASRTGTQLNGSKIESAGPLKPTDVIEIGGYHIRVELGDGFDSTKNATEASHSKEEAKVQRNIEPDFSPIQETSLETKSETVLNDDNATRLRIKQRNALRKEVHRELIKQIDLRRVNVSEMSDEELRKQSKSLIESIVFKLQIPVNIDYEELCKEVLDETVGLGPLENIVNDPDVSEIMVNSHDEIFYEKAGKLYLSDIAFTDDQAVLSAIERIVTPLGRRIDESQPMVDARLKDGSRVNAIIPPLALKGPCITIRKFMAKKLEAEDLVNFGSMSPAMVKFLRMTVVNKRNVVISGGTGSGKTTLLNVLSNFIPDDERIITVEDAAELKLYQPNLVSLEARPANQEGKGGVEIRDLVKNCLRMRPDRIVVGECRGGEALDMLQAMNTGHDGSLTTAHANTPRDCISRLEVMVMMAGMDLPIQAIREQIGSAVNMIVQQSRFSDGSRRVTSICEVTGIESNVLQLAEIFKFKQTGYSKDGKVLGDYLPTGMIPEFYEKLRERGIDIDLGIFKVSNDNE</sequence>
<dbReference type="RefSeq" id="WP_010552699.1">
    <property type="nucleotide sequence ID" value="NZ_CP011025.1"/>
</dbReference>
<dbReference type="OrthoDB" id="9810761at2"/>
<dbReference type="SMART" id="SM00240">
    <property type="entry name" value="FHA"/>
    <property type="match status" value="1"/>
</dbReference>
<dbReference type="PANTHER" id="PTHR30486:SF15">
    <property type="entry name" value="TYPE II_IV SECRETION SYSTEM ATPASE"/>
    <property type="match status" value="1"/>
</dbReference>
<dbReference type="Gene3D" id="2.60.200.20">
    <property type="match status" value="1"/>
</dbReference>
<dbReference type="PANTHER" id="PTHR30486">
    <property type="entry name" value="TWITCHING MOTILITY PROTEIN PILT"/>
    <property type="match status" value="1"/>
</dbReference>
<dbReference type="PROSITE" id="PS50006">
    <property type="entry name" value="FHA_DOMAIN"/>
    <property type="match status" value="1"/>
</dbReference>
<evidence type="ECO:0000259" key="2">
    <source>
        <dbReference type="PROSITE" id="PS50006"/>
    </source>
</evidence>
<accession>A0A290S2Q8</accession>
<evidence type="ECO:0000313" key="4">
    <source>
        <dbReference type="Proteomes" id="UP000016505"/>
    </source>
</evidence>
<dbReference type="CDD" id="cd00060">
    <property type="entry name" value="FHA"/>
    <property type="match status" value="1"/>
</dbReference>
<dbReference type="Gene3D" id="3.40.50.300">
    <property type="entry name" value="P-loop containing nucleotide triphosphate hydrolases"/>
    <property type="match status" value="1"/>
</dbReference>
<dbReference type="Pfam" id="PF00498">
    <property type="entry name" value="FHA"/>
    <property type="match status" value="1"/>
</dbReference>
<dbReference type="KEGG" id="part:PARC_a1911"/>
<comment type="similarity">
    <text evidence="1">Belongs to the GSP E family.</text>
</comment>
<evidence type="ECO:0000256" key="1">
    <source>
        <dbReference type="ARBA" id="ARBA00006611"/>
    </source>
</evidence>
<reference evidence="3 4" key="1">
    <citation type="journal article" date="2012" name="J. Bacteriol.">
        <title>Genome sequences of type strains of seven species of the marine bacterium Pseudoalteromonas.</title>
        <authorList>
            <person name="Xie B.B."/>
            <person name="Shu Y.L."/>
            <person name="Qin Q.L."/>
            <person name="Rong J.C."/>
            <person name="Zhang X.Y."/>
            <person name="Chen X.L."/>
            <person name="Shi M."/>
            <person name="He H.L."/>
            <person name="Zhou B.C."/>
            <person name="Zhang Y.Z."/>
        </authorList>
    </citation>
    <scope>NUCLEOTIDE SEQUENCE [LARGE SCALE GENOMIC DNA]</scope>
    <source>
        <strain evidence="3 4">A 37-1-2</strain>
    </source>
</reference>